<dbReference type="EMBL" id="JAPXFL010000013">
    <property type="protein sequence ID" value="KAK9497846.1"/>
    <property type="molecule type" value="Genomic_DNA"/>
</dbReference>
<accession>A0AAW1CHD3</accession>
<dbReference type="InterPro" id="IPR042241">
    <property type="entry name" value="GCP_C_sf"/>
</dbReference>
<dbReference type="GO" id="GO:0043015">
    <property type="term" value="F:gamma-tubulin binding"/>
    <property type="evidence" value="ECO:0007669"/>
    <property type="project" value="InterPro"/>
</dbReference>
<sequence length="119" mass="13731">MDVHKNFLDKCLNDCLITNATLFPLFVSLLAVCKQFVTFIIHFDEQNGDIVISDIATFSSTISSLDKRFQENYVLFLKTLTESARLDDGGTKIFEILNRANFNHYFTKIMENLEDSHQQ</sequence>
<keyword evidence="5" id="KW-0206">Cytoskeleton</keyword>
<evidence type="ECO:0000256" key="5">
    <source>
        <dbReference type="ARBA" id="ARBA00023212"/>
    </source>
</evidence>
<keyword evidence="3" id="KW-0963">Cytoplasm</keyword>
<keyword evidence="8" id="KW-1185">Reference proteome</keyword>
<comment type="caution">
    <text evidence="7">The sequence shown here is derived from an EMBL/GenBank/DDBJ whole genome shotgun (WGS) entry which is preliminary data.</text>
</comment>
<organism evidence="7 8">
    <name type="scientific">Rhynocoris fuscipes</name>
    <dbReference type="NCBI Taxonomy" id="488301"/>
    <lineage>
        <taxon>Eukaryota</taxon>
        <taxon>Metazoa</taxon>
        <taxon>Ecdysozoa</taxon>
        <taxon>Arthropoda</taxon>
        <taxon>Hexapoda</taxon>
        <taxon>Insecta</taxon>
        <taxon>Pterygota</taxon>
        <taxon>Neoptera</taxon>
        <taxon>Paraneoptera</taxon>
        <taxon>Hemiptera</taxon>
        <taxon>Heteroptera</taxon>
        <taxon>Panheteroptera</taxon>
        <taxon>Cimicomorpha</taxon>
        <taxon>Reduviidae</taxon>
        <taxon>Harpactorinae</taxon>
        <taxon>Harpactorini</taxon>
        <taxon>Rhynocoris</taxon>
    </lineage>
</organism>
<dbReference type="Pfam" id="PF04130">
    <property type="entry name" value="GCP_C_terminal"/>
    <property type="match status" value="1"/>
</dbReference>
<evidence type="ECO:0000313" key="8">
    <source>
        <dbReference type="Proteomes" id="UP001461498"/>
    </source>
</evidence>
<keyword evidence="4" id="KW-0493">Microtubule</keyword>
<feature type="domain" description="Gamma tubulin complex component C-terminal" evidence="6">
    <location>
        <begin position="2"/>
        <end position="106"/>
    </location>
</feature>
<dbReference type="Gene3D" id="1.20.120.1900">
    <property type="entry name" value="Gamma-tubulin complex, C-terminal domain"/>
    <property type="match status" value="1"/>
</dbReference>
<evidence type="ECO:0000259" key="6">
    <source>
        <dbReference type="Pfam" id="PF04130"/>
    </source>
</evidence>
<evidence type="ECO:0000256" key="3">
    <source>
        <dbReference type="ARBA" id="ARBA00022490"/>
    </source>
</evidence>
<evidence type="ECO:0000256" key="4">
    <source>
        <dbReference type="ARBA" id="ARBA00022701"/>
    </source>
</evidence>
<comment type="subcellular location">
    <subcellularLocation>
        <location evidence="1">Cytoplasm</location>
        <location evidence="1">Cytoskeleton</location>
    </subcellularLocation>
</comment>
<dbReference type="Proteomes" id="UP001461498">
    <property type="component" value="Unassembled WGS sequence"/>
</dbReference>
<dbReference type="InterPro" id="IPR040457">
    <property type="entry name" value="GCP_C"/>
</dbReference>
<evidence type="ECO:0000313" key="7">
    <source>
        <dbReference type="EMBL" id="KAK9497846.1"/>
    </source>
</evidence>
<protein>
    <recommendedName>
        <fullName evidence="6">Gamma tubulin complex component C-terminal domain-containing protein</fullName>
    </recommendedName>
</protein>
<evidence type="ECO:0000256" key="1">
    <source>
        <dbReference type="ARBA" id="ARBA00004245"/>
    </source>
</evidence>
<gene>
    <name evidence="7" type="ORF">O3M35_003761</name>
</gene>
<comment type="similarity">
    <text evidence="2">Belongs to the TUBGCP family.</text>
</comment>
<evidence type="ECO:0000256" key="2">
    <source>
        <dbReference type="ARBA" id="ARBA00010337"/>
    </source>
</evidence>
<dbReference type="GO" id="GO:0005874">
    <property type="term" value="C:microtubule"/>
    <property type="evidence" value="ECO:0007669"/>
    <property type="project" value="UniProtKB-KW"/>
</dbReference>
<proteinExistence type="inferred from homology"/>
<dbReference type="AlphaFoldDB" id="A0AAW1CHD3"/>
<reference evidence="7 8" key="1">
    <citation type="submission" date="2022-12" db="EMBL/GenBank/DDBJ databases">
        <title>Chromosome-level genome assembly of true bugs.</title>
        <authorList>
            <person name="Ma L."/>
            <person name="Li H."/>
        </authorList>
    </citation>
    <scope>NUCLEOTIDE SEQUENCE [LARGE SCALE GENOMIC DNA]</scope>
    <source>
        <strain evidence="7">Lab_2022b</strain>
    </source>
</reference>
<name>A0AAW1CHD3_9HEMI</name>